<dbReference type="EMBL" id="CACRSP010000003">
    <property type="protein sequence ID" value="VYS87813.1"/>
    <property type="molecule type" value="Genomic_DNA"/>
</dbReference>
<proteinExistence type="predicted"/>
<dbReference type="RefSeq" id="WP_129879369.1">
    <property type="nucleotide sequence ID" value="NZ_CACRSP010000003.1"/>
</dbReference>
<reference evidence="1 3" key="1">
    <citation type="journal article" date="2019" name="Nat. Med.">
        <title>A library of human gut bacterial isolates paired with longitudinal multiomics data enables mechanistic microbiome research.</title>
        <authorList>
            <person name="Poyet M."/>
            <person name="Groussin M."/>
            <person name="Gibbons S.M."/>
            <person name="Avila-Pacheco J."/>
            <person name="Jiang X."/>
            <person name="Kearney S.M."/>
            <person name="Perrotta A.R."/>
            <person name="Berdy B."/>
            <person name="Zhao S."/>
            <person name="Lieberman T.D."/>
            <person name="Swanson P.K."/>
            <person name="Smith M."/>
            <person name="Roesemann S."/>
            <person name="Alexander J.E."/>
            <person name="Rich S.A."/>
            <person name="Livny J."/>
            <person name="Vlamakis H."/>
            <person name="Clish C."/>
            <person name="Bullock K."/>
            <person name="Deik A."/>
            <person name="Scott J."/>
            <person name="Pierce K.A."/>
            <person name="Xavier R.J."/>
            <person name="Alm E.J."/>
        </authorList>
    </citation>
    <scope>NUCLEOTIDE SEQUENCE [LARGE SCALE GENOMIC DNA]</scope>
    <source>
        <strain evidence="1 3">BIOML-A2</strain>
    </source>
</reference>
<protein>
    <submittedName>
        <fullName evidence="2">Uncharacterized protein</fullName>
    </submittedName>
</protein>
<organism evidence="2">
    <name type="scientific">Bifidobacterium dentium</name>
    <dbReference type="NCBI Taxonomy" id="1689"/>
    <lineage>
        <taxon>Bacteria</taxon>
        <taxon>Bacillati</taxon>
        <taxon>Actinomycetota</taxon>
        <taxon>Actinomycetes</taxon>
        <taxon>Bifidobacteriales</taxon>
        <taxon>Bifidobacteriaceae</taxon>
        <taxon>Bifidobacterium</taxon>
    </lineage>
</organism>
<dbReference type="EMBL" id="WDPD01000002">
    <property type="protein sequence ID" value="KAB7462014.1"/>
    <property type="molecule type" value="Genomic_DNA"/>
</dbReference>
<dbReference type="Proteomes" id="UP000429211">
    <property type="component" value="Unassembled WGS sequence"/>
</dbReference>
<sequence>MNASFMSSSGVASRKFAALTRSETDQALFPASFTEIVDLFTPGNMFETRPRGVGVGGIMRVTTATSAGCPDDGFLSEFTQSRRHPDGDATPVGLRNGIRHERSGGWLV</sequence>
<name>A0A6N2S2A9_9BIFI</name>
<evidence type="ECO:0000313" key="2">
    <source>
        <dbReference type="EMBL" id="VYS87813.1"/>
    </source>
</evidence>
<reference evidence="2" key="2">
    <citation type="submission" date="2019-11" db="EMBL/GenBank/DDBJ databases">
        <authorList>
            <person name="Feng L."/>
        </authorList>
    </citation>
    <scope>NUCLEOTIDE SEQUENCE</scope>
    <source>
        <strain evidence="2">BdentiumLFYP24</strain>
    </source>
</reference>
<evidence type="ECO:0000313" key="1">
    <source>
        <dbReference type="EMBL" id="KAB7462014.1"/>
    </source>
</evidence>
<dbReference type="AlphaFoldDB" id="A0A6N2S2A9"/>
<gene>
    <name evidence="2" type="ORF">BDLFYP24_01309</name>
    <name evidence="1" type="ORF">GBB04_03275</name>
</gene>
<evidence type="ECO:0000313" key="3">
    <source>
        <dbReference type="Proteomes" id="UP000429211"/>
    </source>
</evidence>
<accession>A0A6N2S2A9</accession>